<dbReference type="EMBL" id="JASAOK010000006">
    <property type="protein sequence ID" value="KAK6225145.1"/>
    <property type="molecule type" value="Genomic_DNA"/>
</dbReference>
<evidence type="ECO:0000313" key="5">
    <source>
        <dbReference type="EMBL" id="KAK6225145.1"/>
    </source>
</evidence>
<keyword evidence="1" id="KW-0812">Transmembrane</keyword>
<gene>
    <name evidence="5" type="ORF">QIS74_02526</name>
    <name evidence="4" type="ORF">QIS74_02534</name>
    <name evidence="3" type="ORF">QIS74_06599</name>
    <name evidence="2" type="ORF">QIS74_06604</name>
</gene>
<dbReference type="EMBL" id="JASAOK010000007">
    <property type="protein sequence ID" value="KAK6225136.1"/>
    <property type="molecule type" value="Genomic_DNA"/>
</dbReference>
<dbReference type="Proteomes" id="UP001327957">
    <property type="component" value="Unassembled WGS sequence"/>
</dbReference>
<dbReference type="EMBL" id="JASAOK010000037">
    <property type="protein sequence ID" value="KAK6218058.1"/>
    <property type="molecule type" value="Genomic_DNA"/>
</dbReference>
<feature type="transmembrane region" description="Helical" evidence="1">
    <location>
        <begin position="478"/>
        <end position="499"/>
    </location>
</feature>
<keyword evidence="1" id="KW-1133">Transmembrane helix</keyword>
<evidence type="ECO:0000313" key="2">
    <source>
        <dbReference type="EMBL" id="KAK6218058.1"/>
    </source>
</evidence>
<evidence type="ECO:0000313" key="3">
    <source>
        <dbReference type="EMBL" id="KAK6218088.1"/>
    </source>
</evidence>
<dbReference type="EMBL" id="JASAOK010000036">
    <property type="protein sequence ID" value="KAK6218088.1"/>
    <property type="molecule type" value="Genomic_DNA"/>
</dbReference>
<proteinExistence type="predicted"/>
<evidence type="ECO:0000256" key="1">
    <source>
        <dbReference type="SAM" id="Phobius"/>
    </source>
</evidence>
<accession>A0AAV9TC60</accession>
<sequence length="533" mass="58680">MSILPAPASYQIHPVPGTTFSMTGRVMLPSEARQADAWKYLTGLRDAPANRKHTRRMFFSFISGYLFCYSVSIGTLMRFIGEGQPKLVTEFNLSVITFIFAVFTVSLAISGDVGTRQLCWIMKWATVQKADLPLKDIMRTLGSDSALSASKSLLVGPMGARLAALFYFAMRLGPAFGFALLFGAYTVECHDEGESYPWEFIAQVNWRLLAGGGALAVGLPLVCSIILILHVRKTDGVPRTMLATAFSLSKVIQPLQQRGTMATTKTIFKKLGNDQRFRAVRADINGQFILEFAPCEPLIQHSPDAAARAAVDLSTEHNGSFLASHAKRLAPSIAGSLLLAISIQVWLQTINIRGPNDDNVCLPMDQIFGYPGARIGLSILVTLYGIVTAAAFEQVMQIYRWAVVHRNPVDLVNLENLFQGHFLFSYWRFRCIPILGSRAFTTGLLSTVVTRLCISLIPPLVLLTVWDSSERSSTYRDVVFALTWVTFGVLILSAIIMLVSTQGDYVPDDDPLITAVKTRQQDILRPAETKGGV</sequence>
<feature type="transmembrane region" description="Helical" evidence="1">
    <location>
        <begin position="329"/>
        <end position="347"/>
    </location>
</feature>
<keyword evidence="1" id="KW-0472">Membrane</keyword>
<dbReference type="AlphaFoldDB" id="A0AAV9TC60"/>
<organism evidence="2 6">
    <name type="scientific">Colletotrichum tabaci</name>
    <dbReference type="NCBI Taxonomy" id="1209068"/>
    <lineage>
        <taxon>Eukaryota</taxon>
        <taxon>Fungi</taxon>
        <taxon>Dikarya</taxon>
        <taxon>Ascomycota</taxon>
        <taxon>Pezizomycotina</taxon>
        <taxon>Sordariomycetes</taxon>
        <taxon>Hypocreomycetidae</taxon>
        <taxon>Glomerellales</taxon>
        <taxon>Glomerellaceae</taxon>
        <taxon>Colletotrichum</taxon>
        <taxon>Colletotrichum destructivum species complex</taxon>
    </lineage>
</organism>
<evidence type="ECO:0000313" key="6">
    <source>
        <dbReference type="Proteomes" id="UP001327957"/>
    </source>
</evidence>
<name>A0AAV9TC60_9PEZI</name>
<feature type="transmembrane region" description="Helical" evidence="1">
    <location>
        <begin position="162"/>
        <end position="186"/>
    </location>
</feature>
<feature type="transmembrane region" description="Helical" evidence="1">
    <location>
        <begin position="58"/>
        <end position="81"/>
    </location>
</feature>
<protein>
    <submittedName>
        <fullName evidence="2">Uncharacterized protein</fullName>
    </submittedName>
</protein>
<keyword evidence="6" id="KW-1185">Reference proteome</keyword>
<comment type="caution">
    <text evidence="2">The sequence shown here is derived from an EMBL/GenBank/DDBJ whole genome shotgun (WGS) entry which is preliminary data.</text>
</comment>
<feature type="transmembrane region" description="Helical" evidence="1">
    <location>
        <begin position="206"/>
        <end position="231"/>
    </location>
</feature>
<evidence type="ECO:0000313" key="4">
    <source>
        <dbReference type="EMBL" id="KAK6225136.1"/>
    </source>
</evidence>
<reference evidence="2 6" key="1">
    <citation type="submission" date="2023-04" db="EMBL/GenBank/DDBJ databases">
        <title>Colletotrichum tabacum stain YC1 causing leaf anthracnose on Nicotiana tabacum(L.) cv.</title>
        <authorList>
            <person name="Ji Z."/>
            <person name="Wang M."/>
            <person name="Zhang J."/>
            <person name="Wang N."/>
            <person name="Zhou Z."/>
        </authorList>
    </citation>
    <scope>NUCLEOTIDE SEQUENCE [LARGE SCALE GENOMIC DNA]</scope>
    <source>
        <strain evidence="2 6">YC1</strain>
    </source>
</reference>
<feature type="transmembrane region" description="Helical" evidence="1">
    <location>
        <begin position="367"/>
        <end position="392"/>
    </location>
</feature>
<feature type="transmembrane region" description="Helical" evidence="1">
    <location>
        <begin position="93"/>
        <end position="113"/>
    </location>
</feature>